<dbReference type="Proteomes" id="UP000034196">
    <property type="component" value="Unassembled WGS sequence"/>
</dbReference>
<dbReference type="GO" id="GO:0032259">
    <property type="term" value="P:methylation"/>
    <property type="evidence" value="ECO:0007669"/>
    <property type="project" value="UniProtKB-KW"/>
</dbReference>
<sequence>MDADGYFGEAVAATYDDPSSDMFDAGTVGATVDFLAARAGDGGAPEGGGRTLELGIGTGRIALPLARRGVPVHGIDLSRAMTDRLRAKPGGDAIDVHIGDFASTRVPGSFSLVYLVFNTIMNLTTQDAQVDCFRNAAAHLAPGGRFVVEVAVPELRKLPAGQTLVPFRAEPTRWAFDRYDLATQQMSSNYVEVVDGRGEYRSIPFRYVWPAELDLMARLAGLRLSERWEGWKREPFTGDSGRHVSVWEKPRAPAEG</sequence>
<keyword evidence="3" id="KW-0949">S-adenosyl-L-methionine</keyword>
<name>A0A1J4P3F8_9ACTN</name>
<evidence type="ECO:0000313" key="5">
    <source>
        <dbReference type="EMBL" id="OIJ69139.1"/>
    </source>
</evidence>
<dbReference type="STRING" id="1428628.WN71_004175"/>
<dbReference type="SUPFAM" id="SSF53335">
    <property type="entry name" value="S-adenosyl-L-methionine-dependent methyltransferases"/>
    <property type="match status" value="1"/>
</dbReference>
<protein>
    <submittedName>
        <fullName evidence="5">Methyltransferase</fullName>
    </submittedName>
</protein>
<evidence type="ECO:0000313" key="6">
    <source>
        <dbReference type="Proteomes" id="UP000034196"/>
    </source>
</evidence>
<comment type="caution">
    <text evidence="5">The sequence shown here is derived from an EMBL/GenBank/DDBJ whole genome shotgun (WGS) entry which is preliminary data.</text>
</comment>
<proteinExistence type="predicted"/>
<keyword evidence="2" id="KW-0808">Transferase</keyword>
<evidence type="ECO:0000256" key="3">
    <source>
        <dbReference type="ARBA" id="ARBA00022691"/>
    </source>
</evidence>
<feature type="domain" description="Methyltransferase" evidence="4">
    <location>
        <begin position="52"/>
        <end position="144"/>
    </location>
</feature>
<dbReference type="EMBL" id="LAVA02000009">
    <property type="protein sequence ID" value="OIJ69139.1"/>
    <property type="molecule type" value="Genomic_DNA"/>
</dbReference>
<dbReference type="GO" id="GO:0008168">
    <property type="term" value="F:methyltransferase activity"/>
    <property type="evidence" value="ECO:0007669"/>
    <property type="project" value="UniProtKB-KW"/>
</dbReference>
<evidence type="ECO:0000259" key="4">
    <source>
        <dbReference type="Pfam" id="PF13649"/>
    </source>
</evidence>
<keyword evidence="6" id="KW-1185">Reference proteome</keyword>
<dbReference type="CDD" id="cd02440">
    <property type="entry name" value="AdoMet_MTases"/>
    <property type="match status" value="1"/>
</dbReference>
<dbReference type="RefSeq" id="WP_046590000.1">
    <property type="nucleotide sequence ID" value="NZ_LAVA02000009.1"/>
</dbReference>
<dbReference type="PANTHER" id="PTHR43464:SF19">
    <property type="entry name" value="UBIQUINONE BIOSYNTHESIS O-METHYLTRANSFERASE, MITOCHONDRIAL"/>
    <property type="match status" value="1"/>
</dbReference>
<dbReference type="InterPro" id="IPR029063">
    <property type="entry name" value="SAM-dependent_MTases_sf"/>
</dbReference>
<accession>A0A1J4P3F8</accession>
<dbReference type="InterPro" id="IPR041698">
    <property type="entry name" value="Methyltransf_25"/>
</dbReference>
<dbReference type="Gene3D" id="3.40.50.150">
    <property type="entry name" value="Vaccinia Virus protein VP39"/>
    <property type="match status" value="2"/>
</dbReference>
<organism evidence="5 6">
    <name type="scientific">Streptomyces mangrovisoli</name>
    <dbReference type="NCBI Taxonomy" id="1428628"/>
    <lineage>
        <taxon>Bacteria</taxon>
        <taxon>Bacillati</taxon>
        <taxon>Actinomycetota</taxon>
        <taxon>Actinomycetes</taxon>
        <taxon>Kitasatosporales</taxon>
        <taxon>Streptomycetaceae</taxon>
        <taxon>Streptomyces</taxon>
    </lineage>
</organism>
<gene>
    <name evidence="5" type="ORF">WN71_004175</name>
</gene>
<keyword evidence="1 5" id="KW-0489">Methyltransferase</keyword>
<evidence type="ECO:0000256" key="2">
    <source>
        <dbReference type="ARBA" id="ARBA00022679"/>
    </source>
</evidence>
<reference evidence="5" key="1">
    <citation type="submission" date="2016-10" db="EMBL/GenBank/DDBJ databases">
        <title>Genome sequence of Streptomyces mangrovisoli MUSC 149.</title>
        <authorList>
            <person name="Lee L.-H."/>
            <person name="Ser H.-L."/>
        </authorList>
    </citation>
    <scope>NUCLEOTIDE SEQUENCE [LARGE SCALE GENOMIC DNA]</scope>
    <source>
        <strain evidence="5">MUSC 149</strain>
    </source>
</reference>
<dbReference type="PANTHER" id="PTHR43464">
    <property type="entry name" value="METHYLTRANSFERASE"/>
    <property type="match status" value="1"/>
</dbReference>
<dbReference type="Pfam" id="PF13649">
    <property type="entry name" value="Methyltransf_25"/>
    <property type="match status" value="1"/>
</dbReference>
<evidence type="ECO:0000256" key="1">
    <source>
        <dbReference type="ARBA" id="ARBA00022603"/>
    </source>
</evidence>
<dbReference type="AlphaFoldDB" id="A0A1J4P3F8"/>